<proteinExistence type="predicted"/>
<protein>
    <submittedName>
        <fullName evidence="1">Uncharacterized protein</fullName>
    </submittedName>
</protein>
<accession>A0A8J7FNL5</accession>
<reference evidence="1" key="1">
    <citation type="submission" date="2020-10" db="EMBL/GenBank/DDBJ databases">
        <authorList>
            <person name="Castelo-Branco R."/>
            <person name="Eusebio N."/>
            <person name="Adriana R."/>
            <person name="Vieira A."/>
            <person name="Brugerolle De Fraissinette N."/>
            <person name="Rezende De Castro R."/>
            <person name="Schneider M.P."/>
            <person name="Vasconcelos V."/>
            <person name="Leao P.N."/>
        </authorList>
    </citation>
    <scope>NUCLEOTIDE SEQUENCE</scope>
    <source>
        <strain evidence="1">LEGE 06105</strain>
    </source>
</reference>
<comment type="caution">
    <text evidence="1">The sequence shown here is derived from an EMBL/GenBank/DDBJ whole genome shotgun (WGS) entry which is preliminary data.</text>
</comment>
<name>A0A8J7FNL5_9CYAN</name>
<dbReference type="EMBL" id="JADEWL010000174">
    <property type="protein sequence ID" value="MBE9216506.1"/>
    <property type="molecule type" value="Genomic_DNA"/>
</dbReference>
<gene>
    <name evidence="1" type="ORF">IQ247_28255</name>
</gene>
<evidence type="ECO:0000313" key="2">
    <source>
        <dbReference type="Proteomes" id="UP000620559"/>
    </source>
</evidence>
<organism evidence="1 2">
    <name type="scientific">Plectonema cf. radiosum LEGE 06105</name>
    <dbReference type="NCBI Taxonomy" id="945769"/>
    <lineage>
        <taxon>Bacteria</taxon>
        <taxon>Bacillati</taxon>
        <taxon>Cyanobacteriota</taxon>
        <taxon>Cyanophyceae</taxon>
        <taxon>Oscillatoriophycideae</taxon>
        <taxon>Oscillatoriales</taxon>
        <taxon>Microcoleaceae</taxon>
        <taxon>Plectonema</taxon>
    </lineage>
</organism>
<dbReference type="RefSeq" id="WP_193925106.1">
    <property type="nucleotide sequence ID" value="NZ_JADEWL010000174.1"/>
</dbReference>
<dbReference type="Proteomes" id="UP000620559">
    <property type="component" value="Unassembled WGS sequence"/>
</dbReference>
<evidence type="ECO:0000313" key="1">
    <source>
        <dbReference type="EMBL" id="MBE9216506.1"/>
    </source>
</evidence>
<sequence length="120" mass="13632">MKNIIKNAISFINVVFQQLQVKRFVAVLLVGFLLLTTNVARADYSKEVTNRVDQLVDRNDSDRPKTVGEWNKEARQTEDAPIERIKRIGKESAEAVKDFGGMYADTAEKTTPDLDNNMTR</sequence>
<keyword evidence="2" id="KW-1185">Reference proteome</keyword>
<dbReference type="AlphaFoldDB" id="A0A8J7FNL5"/>